<feature type="compositionally biased region" description="Basic and acidic residues" evidence="1">
    <location>
        <begin position="92"/>
        <end position="101"/>
    </location>
</feature>
<accession>A0A6A6PCJ9</accession>
<feature type="region of interest" description="Disordered" evidence="1">
    <location>
        <begin position="92"/>
        <end position="138"/>
    </location>
</feature>
<protein>
    <submittedName>
        <fullName evidence="2">Uncharacterized protein</fullName>
    </submittedName>
</protein>
<organism evidence="2 3">
    <name type="scientific">Lineolata rhizophorae</name>
    <dbReference type="NCBI Taxonomy" id="578093"/>
    <lineage>
        <taxon>Eukaryota</taxon>
        <taxon>Fungi</taxon>
        <taxon>Dikarya</taxon>
        <taxon>Ascomycota</taxon>
        <taxon>Pezizomycotina</taxon>
        <taxon>Dothideomycetes</taxon>
        <taxon>Dothideomycetes incertae sedis</taxon>
        <taxon>Lineolatales</taxon>
        <taxon>Lineolataceae</taxon>
        <taxon>Lineolata</taxon>
    </lineage>
</organism>
<name>A0A6A6PCJ9_9PEZI</name>
<evidence type="ECO:0000256" key="1">
    <source>
        <dbReference type="SAM" id="MobiDB-lite"/>
    </source>
</evidence>
<sequence length="209" mass="22443">MRPSVWQTLISLQSSILLASQRRAWTLAFGTHLGRTGPFAAAALVPPSYTIAAPFAWSGRISRSTRRSFPASLWLVAGGRLMTGRLMAERGVKAADEERKITPRRKPSQTGAGMGGEVGGRDDGAGVSPAVYESPRPRGRKVWSGLAAVHDLRPRAAAASPVRSRGEVVPKRAKRKPSPTSGQREFSPLGLSLLLLEYTQIHSANTPLV</sequence>
<dbReference type="Proteomes" id="UP000799766">
    <property type="component" value="Unassembled WGS sequence"/>
</dbReference>
<reference evidence="2" key="1">
    <citation type="journal article" date="2020" name="Stud. Mycol.">
        <title>101 Dothideomycetes genomes: a test case for predicting lifestyles and emergence of pathogens.</title>
        <authorList>
            <person name="Haridas S."/>
            <person name="Albert R."/>
            <person name="Binder M."/>
            <person name="Bloem J."/>
            <person name="Labutti K."/>
            <person name="Salamov A."/>
            <person name="Andreopoulos B."/>
            <person name="Baker S."/>
            <person name="Barry K."/>
            <person name="Bills G."/>
            <person name="Bluhm B."/>
            <person name="Cannon C."/>
            <person name="Castanera R."/>
            <person name="Culley D."/>
            <person name="Daum C."/>
            <person name="Ezra D."/>
            <person name="Gonzalez J."/>
            <person name="Henrissat B."/>
            <person name="Kuo A."/>
            <person name="Liang C."/>
            <person name="Lipzen A."/>
            <person name="Lutzoni F."/>
            <person name="Magnuson J."/>
            <person name="Mondo S."/>
            <person name="Nolan M."/>
            <person name="Ohm R."/>
            <person name="Pangilinan J."/>
            <person name="Park H.-J."/>
            <person name="Ramirez L."/>
            <person name="Alfaro M."/>
            <person name="Sun H."/>
            <person name="Tritt A."/>
            <person name="Yoshinaga Y."/>
            <person name="Zwiers L.-H."/>
            <person name="Turgeon B."/>
            <person name="Goodwin S."/>
            <person name="Spatafora J."/>
            <person name="Crous P."/>
            <person name="Grigoriev I."/>
        </authorList>
    </citation>
    <scope>NUCLEOTIDE SEQUENCE</scope>
    <source>
        <strain evidence="2">ATCC 16933</strain>
    </source>
</reference>
<feature type="region of interest" description="Disordered" evidence="1">
    <location>
        <begin position="154"/>
        <end position="186"/>
    </location>
</feature>
<gene>
    <name evidence="2" type="ORF">BDY21DRAFT_92309</name>
</gene>
<dbReference type="EMBL" id="MU001671">
    <property type="protein sequence ID" value="KAF2461658.1"/>
    <property type="molecule type" value="Genomic_DNA"/>
</dbReference>
<keyword evidence="3" id="KW-1185">Reference proteome</keyword>
<proteinExistence type="predicted"/>
<evidence type="ECO:0000313" key="3">
    <source>
        <dbReference type="Proteomes" id="UP000799766"/>
    </source>
</evidence>
<evidence type="ECO:0000313" key="2">
    <source>
        <dbReference type="EMBL" id="KAF2461658.1"/>
    </source>
</evidence>
<dbReference type="AlphaFoldDB" id="A0A6A6PCJ9"/>